<evidence type="ECO:0000313" key="8">
    <source>
        <dbReference type="Proteomes" id="UP000232149"/>
    </source>
</evidence>
<dbReference type="InterPro" id="IPR050330">
    <property type="entry name" value="Bact_OuterMem_StrucFunc"/>
</dbReference>
<keyword evidence="3" id="KW-0998">Cell outer membrane</keyword>
<comment type="caution">
    <text evidence="6">The sequence shown here is derived from an EMBL/GenBank/DDBJ whole genome shotgun (WGS) entry which is preliminary data.</text>
</comment>
<evidence type="ECO:0000259" key="5">
    <source>
        <dbReference type="PROSITE" id="PS51123"/>
    </source>
</evidence>
<proteinExistence type="predicted"/>
<dbReference type="Pfam" id="PF00691">
    <property type="entry name" value="OmpA"/>
    <property type="match status" value="1"/>
</dbReference>
<organism evidence="6 9">
    <name type="scientific">Leptospira adleri</name>
    <dbReference type="NCBI Taxonomy" id="2023186"/>
    <lineage>
        <taxon>Bacteria</taxon>
        <taxon>Pseudomonadati</taxon>
        <taxon>Spirochaetota</taxon>
        <taxon>Spirochaetia</taxon>
        <taxon>Leptospirales</taxon>
        <taxon>Leptospiraceae</taxon>
        <taxon>Leptospira</taxon>
    </lineage>
</organism>
<protein>
    <recommendedName>
        <fullName evidence="5">OmpA-like domain-containing protein</fullName>
    </recommendedName>
</protein>
<evidence type="ECO:0000256" key="3">
    <source>
        <dbReference type="ARBA" id="ARBA00023237"/>
    </source>
</evidence>
<dbReference type="InterPro" id="IPR036737">
    <property type="entry name" value="OmpA-like_sf"/>
</dbReference>
<feature type="domain" description="OmpA-like" evidence="5">
    <location>
        <begin position="151"/>
        <end position="268"/>
    </location>
</feature>
<dbReference type="EMBL" id="NPDU01000001">
    <property type="protein sequence ID" value="PJZ63852.1"/>
    <property type="molecule type" value="Genomic_DNA"/>
</dbReference>
<evidence type="ECO:0000313" key="6">
    <source>
        <dbReference type="EMBL" id="PJZ53339.1"/>
    </source>
</evidence>
<dbReference type="PANTHER" id="PTHR30329:SF21">
    <property type="entry name" value="LIPOPROTEIN YIAD-RELATED"/>
    <property type="match status" value="1"/>
</dbReference>
<evidence type="ECO:0000313" key="9">
    <source>
        <dbReference type="Proteomes" id="UP000232188"/>
    </source>
</evidence>
<reference evidence="8 9" key="1">
    <citation type="submission" date="2017-07" db="EMBL/GenBank/DDBJ databases">
        <title>Leptospira spp. isolated from tropical soils.</title>
        <authorList>
            <person name="Thibeaux R."/>
            <person name="Iraola G."/>
            <person name="Ferres I."/>
            <person name="Bierque E."/>
            <person name="Girault D."/>
            <person name="Soupe-Gilbert M.-E."/>
            <person name="Picardeau M."/>
            <person name="Goarant C."/>
        </authorList>
    </citation>
    <scope>NUCLEOTIDE SEQUENCE [LARGE SCALE GENOMIC DNA]</scope>
    <source>
        <strain evidence="6 9">FH2-B-C1</strain>
        <strain evidence="7 8">FH2-B-D1</strain>
    </source>
</reference>
<keyword evidence="8" id="KW-1185">Reference proteome</keyword>
<accession>A0A2M9YP97</accession>
<dbReference type="PRINTS" id="PR01021">
    <property type="entry name" value="OMPADOMAIN"/>
</dbReference>
<dbReference type="Proteomes" id="UP000232188">
    <property type="component" value="Unassembled WGS sequence"/>
</dbReference>
<dbReference type="PROSITE" id="PS51123">
    <property type="entry name" value="OMPA_2"/>
    <property type="match status" value="1"/>
</dbReference>
<dbReference type="RefSeq" id="WP_100785812.1">
    <property type="nucleotide sequence ID" value="NZ_NPDU01000001.1"/>
</dbReference>
<gene>
    <name evidence="7" type="ORF">CH376_00020</name>
    <name evidence="6" type="ORF">CH380_11085</name>
</gene>
<evidence type="ECO:0000313" key="7">
    <source>
        <dbReference type="EMBL" id="PJZ63852.1"/>
    </source>
</evidence>
<dbReference type="AlphaFoldDB" id="A0A2M9YP97"/>
<sequence length="271" mass="30006">MKQNRNLPSRARTTQDRIKRKTGFLWKNSYKKGKRTFGTLCASLLILLFAVSCSGLSSSVKDFTNSSAFRKFCGCPPTSPEPIESGSREEALGRLPEGALEDLGTPNYLEKVYTGIKADFEYSGTKFDTVADGLETKGIALKRVTDENKKLREILLMIDGDVSFPTGKATLTPAAKLLIEKIADAMNAYPETKVRVGGHTDSVGYFYANLTLSKARANSVKSELSKKHNLPENRFGEVDGYADKFKIVDTMLAEPRNRRTEIYVGTVRLVL</sequence>
<evidence type="ECO:0000256" key="2">
    <source>
        <dbReference type="ARBA" id="ARBA00023136"/>
    </source>
</evidence>
<dbReference type="Proteomes" id="UP000232149">
    <property type="component" value="Unassembled WGS sequence"/>
</dbReference>
<dbReference type="CDD" id="cd07185">
    <property type="entry name" value="OmpA_C-like"/>
    <property type="match status" value="1"/>
</dbReference>
<dbReference type="EMBL" id="NPDV01000008">
    <property type="protein sequence ID" value="PJZ53339.1"/>
    <property type="molecule type" value="Genomic_DNA"/>
</dbReference>
<dbReference type="PANTHER" id="PTHR30329">
    <property type="entry name" value="STATOR ELEMENT OF FLAGELLAR MOTOR COMPLEX"/>
    <property type="match status" value="1"/>
</dbReference>
<dbReference type="SUPFAM" id="SSF103088">
    <property type="entry name" value="OmpA-like"/>
    <property type="match status" value="1"/>
</dbReference>
<dbReference type="InterPro" id="IPR006664">
    <property type="entry name" value="OMP_bac"/>
</dbReference>
<dbReference type="GO" id="GO:0009279">
    <property type="term" value="C:cell outer membrane"/>
    <property type="evidence" value="ECO:0007669"/>
    <property type="project" value="UniProtKB-SubCell"/>
</dbReference>
<evidence type="ECO:0000256" key="1">
    <source>
        <dbReference type="ARBA" id="ARBA00004442"/>
    </source>
</evidence>
<dbReference type="Gene3D" id="3.30.1330.60">
    <property type="entry name" value="OmpA-like domain"/>
    <property type="match status" value="1"/>
</dbReference>
<keyword evidence="2 4" id="KW-0472">Membrane</keyword>
<evidence type="ECO:0000256" key="4">
    <source>
        <dbReference type="PROSITE-ProRule" id="PRU00473"/>
    </source>
</evidence>
<dbReference type="InterPro" id="IPR006665">
    <property type="entry name" value="OmpA-like"/>
</dbReference>
<comment type="subcellular location">
    <subcellularLocation>
        <location evidence="1">Cell outer membrane</location>
    </subcellularLocation>
</comment>
<name>A0A2M9YP97_9LEPT</name>